<dbReference type="Proteomes" id="UP000092574">
    <property type="component" value="Chromosome"/>
</dbReference>
<dbReference type="RefSeq" id="WP_065543054.1">
    <property type="nucleotide sequence ID" value="NZ_CP015405.2"/>
</dbReference>
<proteinExistence type="predicted"/>
<dbReference type="SUPFAM" id="SSF48452">
    <property type="entry name" value="TPR-like"/>
    <property type="match status" value="1"/>
</dbReference>
<dbReference type="InterPro" id="IPR011990">
    <property type="entry name" value="TPR-like_helical_dom_sf"/>
</dbReference>
<evidence type="ECO:0008006" key="3">
    <source>
        <dbReference type="Google" id="ProtNLM"/>
    </source>
</evidence>
<protein>
    <recommendedName>
        <fullName evidence="3">Tetratricopeptide repeat protein</fullName>
    </recommendedName>
</protein>
<organism evidence="1 2">
    <name type="scientific">Blautia pseudococcoides</name>
    <dbReference type="NCBI Taxonomy" id="1796616"/>
    <lineage>
        <taxon>Bacteria</taxon>
        <taxon>Bacillati</taxon>
        <taxon>Bacillota</taxon>
        <taxon>Clostridia</taxon>
        <taxon>Lachnospirales</taxon>
        <taxon>Lachnospiraceae</taxon>
        <taxon>Blautia</taxon>
    </lineage>
</organism>
<evidence type="ECO:0000313" key="2">
    <source>
        <dbReference type="Proteomes" id="UP000092574"/>
    </source>
</evidence>
<name>A0A1C7IB52_9FIRM</name>
<dbReference type="KEGG" id="byl:A4V09_14720"/>
<sequence>MSGYILCQIKRASLPFYIENISTNIYSIEELCYYLYHNIYLLDETIINEHLCDWIKNELGLLKLYQKLYRILEEERGAGDFILAVFREINYLTHEQFKKLNEELVVLEQLPDVARKKKKGDYLVDNRMYVNAIRIYEDALRSVDTGGLGGQYEGEIYHNMGCAYLHLFQMDEAKACFEKAYESLHTKLVLKHYLCTCRMLMEEAQWQGECAKMGADLDTCREIQMEMDERKISVPREKQEDMGDVLEKYTKEYHRSTGF</sequence>
<keyword evidence="2" id="KW-1185">Reference proteome</keyword>
<dbReference type="STRING" id="1796616.A4V09_14720"/>
<dbReference type="EMBL" id="CP015405">
    <property type="protein sequence ID" value="ANU76900.1"/>
    <property type="molecule type" value="Genomic_DNA"/>
</dbReference>
<dbReference type="AlphaFoldDB" id="A0A1C7IB52"/>
<reference evidence="1" key="1">
    <citation type="submission" date="2017-04" db="EMBL/GenBank/DDBJ databases">
        <title>Complete Genome Sequences of Twelve Strains of a Stable Defined Moderately Diverse Mouse Microbiota 2 (sDMDMm2).</title>
        <authorList>
            <person name="Uchimura Y."/>
            <person name="Wyss M."/>
            <person name="Brugiroux S."/>
            <person name="Limenitakis J.P."/>
            <person name="Stecher B."/>
            <person name="McCoy K.D."/>
            <person name="Macpherson A.J."/>
        </authorList>
    </citation>
    <scope>NUCLEOTIDE SEQUENCE</scope>
    <source>
        <strain evidence="1">YL58</strain>
    </source>
</reference>
<gene>
    <name evidence="1" type="ORF">A4V09_14720</name>
</gene>
<evidence type="ECO:0000313" key="1">
    <source>
        <dbReference type="EMBL" id="ANU76900.1"/>
    </source>
</evidence>
<dbReference type="Gene3D" id="1.25.40.10">
    <property type="entry name" value="Tetratricopeptide repeat domain"/>
    <property type="match status" value="1"/>
</dbReference>
<accession>A0A1C7IB52</accession>
<dbReference type="Pfam" id="PF13181">
    <property type="entry name" value="TPR_8"/>
    <property type="match status" value="1"/>
</dbReference>
<dbReference type="OrthoDB" id="1895216at2"/>
<dbReference type="InterPro" id="IPR019734">
    <property type="entry name" value="TPR_rpt"/>
</dbReference>